<evidence type="ECO:0000313" key="2">
    <source>
        <dbReference type="EMBL" id="MFO7192484.1"/>
    </source>
</evidence>
<dbReference type="AlphaFoldDB" id="A0ABD6FH87"/>
<dbReference type="Proteomes" id="UP000249324">
    <property type="component" value="Unassembled WGS sequence"/>
</dbReference>
<evidence type="ECO:0000256" key="1">
    <source>
        <dbReference type="SAM" id="MobiDB-lite"/>
    </source>
</evidence>
<protein>
    <submittedName>
        <fullName evidence="2">Uncharacterized protein</fullName>
    </submittedName>
</protein>
<organism evidence="2 3">
    <name type="scientific">Thermocrispum agreste</name>
    <dbReference type="NCBI Taxonomy" id="37925"/>
    <lineage>
        <taxon>Bacteria</taxon>
        <taxon>Bacillati</taxon>
        <taxon>Actinomycetota</taxon>
        <taxon>Actinomycetes</taxon>
        <taxon>Pseudonocardiales</taxon>
        <taxon>Pseudonocardiaceae</taxon>
        <taxon>Thermocrispum</taxon>
    </lineage>
</organism>
<reference evidence="2 3" key="1">
    <citation type="journal article" date="2021" name="BMC Genomics">
        <title>Genome-resolved metagenome and metatranscriptome analyses of thermophilic composting reveal key bacterial players and their metabolic interactions.</title>
        <authorList>
            <person name="Braga L.P.P."/>
            <person name="Pereira R.V."/>
            <person name="Martins L.F."/>
            <person name="Moura L.M.S."/>
            <person name="Sanchez F.B."/>
            <person name="Patane J.S.L."/>
            <person name="da Silva A.M."/>
            <person name="Setubal J.C."/>
        </authorList>
    </citation>
    <scope>NUCLEOTIDE SEQUENCE [LARGE SCALE GENOMIC DNA]</scope>
    <source>
        <strain evidence="2">ZC4RG45</strain>
    </source>
</reference>
<evidence type="ECO:0000313" key="3">
    <source>
        <dbReference type="Proteomes" id="UP000249324"/>
    </source>
</evidence>
<comment type="caution">
    <text evidence="2">The sequence shown here is derived from an EMBL/GenBank/DDBJ whole genome shotgun (WGS) entry which is preliminary data.</text>
</comment>
<sequence length="393" mass="41483">MTEKKSIADALDVQPHDEGLQASADRAVSRIPVVGKAYDLAKNTAQDLGEIDEVSDLGQAAKSMALNGAKFVGGAYADALFFTMDPIGSLVAAGLDMLLELVQPLQDMLHYVSGDGPSLSKASDNFATIASGFVELGEDFHRTGQQGLQSWDGEPGEAAKNAVTDFSRGIKGIGSAAGAVSEVLQTWSIIMTVIEEVIKAIISELVSWLITIWLPALASWVISCGSSVAAAMTATVGKVASVFAKISRYLGKLGKLLDELGQFLVKLNGRLVQLAEKFRLGKTVAAGSRRIPLIGSKAAHDMFVPSRRVATTLASTLAGTVDGRAGLMMSKEALTTLATGAGIKAGIGAAKGGYRQGVKEPFEDWKEDREPMYDKSEIGGDRSTAETREDLQM</sequence>
<gene>
    <name evidence="2" type="ORF">DIU77_009615</name>
</gene>
<dbReference type="EMBL" id="QGUI02000102">
    <property type="protein sequence ID" value="MFO7192484.1"/>
    <property type="molecule type" value="Genomic_DNA"/>
</dbReference>
<feature type="region of interest" description="Disordered" evidence="1">
    <location>
        <begin position="359"/>
        <end position="393"/>
    </location>
</feature>
<proteinExistence type="predicted"/>
<name>A0ABD6FH87_9PSEU</name>
<accession>A0ABD6FH87</accession>